<evidence type="ECO:0000256" key="4">
    <source>
        <dbReference type="ARBA" id="ARBA00022801"/>
    </source>
</evidence>
<dbReference type="Gene3D" id="3.40.630.10">
    <property type="entry name" value="Zn peptidases"/>
    <property type="match status" value="1"/>
</dbReference>
<keyword evidence="2" id="KW-0645">Protease</keyword>
<dbReference type="SUPFAM" id="SSF53187">
    <property type="entry name" value="Zn-dependent exopeptidases"/>
    <property type="match status" value="1"/>
</dbReference>
<dbReference type="InterPro" id="IPR011650">
    <property type="entry name" value="Peptidase_M20_dimer"/>
</dbReference>
<comment type="similarity">
    <text evidence="1">Belongs to the peptidase M20A family.</text>
</comment>
<dbReference type="InterPro" id="IPR017149">
    <property type="entry name" value="GSH_degradosome_Dug2"/>
</dbReference>
<dbReference type="Proteomes" id="UP000001997">
    <property type="component" value="Unassembled WGS sequence"/>
</dbReference>
<dbReference type="AlphaFoldDB" id="A5DQK0"/>
<dbReference type="InterPro" id="IPR015943">
    <property type="entry name" value="WD40/YVTN_repeat-like_dom_sf"/>
</dbReference>
<dbReference type="GO" id="GO:0046872">
    <property type="term" value="F:metal ion binding"/>
    <property type="evidence" value="ECO:0007669"/>
    <property type="project" value="UniProtKB-KW"/>
</dbReference>
<dbReference type="HOGENOM" id="CLU_008535_0_0_1"/>
<dbReference type="RefSeq" id="XP_001482531.2">
    <property type="nucleotide sequence ID" value="XM_001482481.1"/>
</dbReference>
<dbReference type="InParanoid" id="A5DQK0"/>
<dbReference type="SMART" id="SM00320">
    <property type="entry name" value="WD40"/>
    <property type="match status" value="5"/>
</dbReference>
<dbReference type="Pfam" id="PF01546">
    <property type="entry name" value="Peptidase_M20"/>
    <property type="match status" value="1"/>
</dbReference>
<dbReference type="InterPro" id="IPR002933">
    <property type="entry name" value="Peptidase_M20"/>
</dbReference>
<dbReference type="GeneID" id="5124490"/>
<dbReference type="Gene3D" id="3.30.70.360">
    <property type="match status" value="1"/>
</dbReference>
<dbReference type="PIRSF" id="PIRSF037237">
    <property type="entry name" value="Peptidase_WD_repeats_DUG2"/>
    <property type="match status" value="1"/>
</dbReference>
<dbReference type="InterPro" id="IPR036322">
    <property type="entry name" value="WD40_repeat_dom_sf"/>
</dbReference>
<dbReference type="SUPFAM" id="SSF50978">
    <property type="entry name" value="WD40 repeat-like"/>
    <property type="match status" value="1"/>
</dbReference>
<dbReference type="PANTHER" id="PTHR43270">
    <property type="entry name" value="BETA-ALA-HIS DIPEPTIDASE"/>
    <property type="match status" value="1"/>
</dbReference>
<keyword evidence="7" id="KW-1185">Reference proteome</keyword>
<protein>
    <recommendedName>
        <fullName evidence="5">Peptidase M20 dimerisation domain-containing protein</fullName>
    </recommendedName>
</protein>
<dbReference type="InterPro" id="IPR001680">
    <property type="entry name" value="WD40_rpt"/>
</dbReference>
<dbReference type="KEGG" id="pgu:PGUG_05551"/>
<dbReference type="InterPro" id="IPR051458">
    <property type="entry name" value="Cyt/Met_Dipeptidase"/>
</dbReference>
<dbReference type="GO" id="GO:0036374">
    <property type="term" value="F:glutathione hydrolase activity"/>
    <property type="evidence" value="ECO:0007669"/>
    <property type="project" value="EnsemblFungi"/>
</dbReference>
<dbReference type="GO" id="GO:0006508">
    <property type="term" value="P:proteolysis"/>
    <property type="evidence" value="ECO:0007669"/>
    <property type="project" value="UniProtKB-KW"/>
</dbReference>
<dbReference type="GO" id="GO:0005737">
    <property type="term" value="C:cytoplasm"/>
    <property type="evidence" value="ECO:0007669"/>
    <property type="project" value="EnsemblFungi"/>
</dbReference>
<dbReference type="Gene3D" id="2.130.10.10">
    <property type="entry name" value="YVTN repeat-like/Quinoprotein amine dehydrogenase"/>
    <property type="match status" value="2"/>
</dbReference>
<organism evidence="6 7">
    <name type="scientific">Meyerozyma guilliermondii (strain ATCC 6260 / CBS 566 / DSM 6381 / JCM 1539 / NBRC 10279 / NRRL Y-324)</name>
    <name type="common">Yeast</name>
    <name type="synonym">Candida guilliermondii</name>
    <dbReference type="NCBI Taxonomy" id="294746"/>
    <lineage>
        <taxon>Eukaryota</taxon>
        <taxon>Fungi</taxon>
        <taxon>Dikarya</taxon>
        <taxon>Ascomycota</taxon>
        <taxon>Saccharomycotina</taxon>
        <taxon>Pichiomycetes</taxon>
        <taxon>Debaryomycetaceae</taxon>
        <taxon>Meyerozyma</taxon>
    </lineage>
</organism>
<dbReference type="Pfam" id="PF00400">
    <property type="entry name" value="WD40"/>
    <property type="match status" value="1"/>
</dbReference>
<dbReference type="GO" id="GO:0034399">
    <property type="term" value="C:nuclear periphery"/>
    <property type="evidence" value="ECO:0007669"/>
    <property type="project" value="EnsemblFungi"/>
</dbReference>
<dbReference type="GO" id="GO:0042802">
    <property type="term" value="F:identical protein binding"/>
    <property type="evidence" value="ECO:0007669"/>
    <property type="project" value="EnsemblFungi"/>
</dbReference>
<name>A5DQK0_PICGU</name>
<evidence type="ECO:0000313" key="6">
    <source>
        <dbReference type="EMBL" id="EDK41453.2"/>
    </source>
</evidence>
<dbReference type="OMA" id="HATVCVD"/>
<dbReference type="eggNOG" id="KOG2276">
    <property type="taxonomic scope" value="Eukaryota"/>
</dbReference>
<accession>A5DQK0</accession>
<dbReference type="VEuPathDB" id="FungiDB:PGUG_05551"/>
<evidence type="ECO:0000256" key="1">
    <source>
        <dbReference type="ARBA" id="ARBA00006247"/>
    </source>
</evidence>
<dbReference type="FunCoup" id="A5DQK0">
    <property type="interactions" value="91"/>
</dbReference>
<dbReference type="GO" id="GO:0006751">
    <property type="term" value="P:glutathione catabolic process"/>
    <property type="evidence" value="ECO:0007669"/>
    <property type="project" value="EnsemblFungi"/>
</dbReference>
<evidence type="ECO:0000256" key="2">
    <source>
        <dbReference type="ARBA" id="ARBA00022670"/>
    </source>
</evidence>
<reference evidence="6 7" key="1">
    <citation type="journal article" date="2009" name="Nature">
        <title>Evolution of pathogenicity and sexual reproduction in eight Candida genomes.</title>
        <authorList>
            <person name="Butler G."/>
            <person name="Rasmussen M.D."/>
            <person name="Lin M.F."/>
            <person name="Santos M.A."/>
            <person name="Sakthikumar S."/>
            <person name="Munro C.A."/>
            <person name="Rheinbay E."/>
            <person name="Grabherr M."/>
            <person name="Forche A."/>
            <person name="Reedy J.L."/>
            <person name="Agrafioti I."/>
            <person name="Arnaud M.B."/>
            <person name="Bates S."/>
            <person name="Brown A.J."/>
            <person name="Brunke S."/>
            <person name="Costanzo M.C."/>
            <person name="Fitzpatrick D.A."/>
            <person name="de Groot P.W."/>
            <person name="Harris D."/>
            <person name="Hoyer L.L."/>
            <person name="Hube B."/>
            <person name="Klis F.M."/>
            <person name="Kodira C."/>
            <person name="Lennard N."/>
            <person name="Logue M.E."/>
            <person name="Martin R."/>
            <person name="Neiman A.M."/>
            <person name="Nikolaou E."/>
            <person name="Quail M.A."/>
            <person name="Quinn J."/>
            <person name="Santos M.C."/>
            <person name="Schmitzberger F.F."/>
            <person name="Sherlock G."/>
            <person name="Shah P."/>
            <person name="Silverstein K.A."/>
            <person name="Skrzypek M.S."/>
            <person name="Soll D."/>
            <person name="Staggs R."/>
            <person name="Stansfield I."/>
            <person name="Stumpf M.P."/>
            <person name="Sudbery P.E."/>
            <person name="Srikantha T."/>
            <person name="Zeng Q."/>
            <person name="Berman J."/>
            <person name="Berriman M."/>
            <person name="Heitman J."/>
            <person name="Gow N.A."/>
            <person name="Lorenz M.C."/>
            <person name="Birren B.W."/>
            <person name="Kellis M."/>
            <person name="Cuomo C.A."/>
        </authorList>
    </citation>
    <scope>NUCLEOTIDE SEQUENCE [LARGE SCALE GENOMIC DNA]</scope>
    <source>
        <strain evidence="7">ATCC 6260 / CBS 566 / DSM 6381 / JCM 1539 / NBRC 10279 / NRRL Y-324</strain>
    </source>
</reference>
<sequence>MVSFMGANLHAGENPPVLGRVQLPINVRSNPVSVNGSRSSTPATVGNYQAETSETVEPRLVHKWSHTHSILCVLPYAKQELLFCGTQDAKILVFDLQTYTLKTVISTERHDDAASVLCLAMAENEQFLFAAGSDSLVRVYDISKAEFPCTHVIYSSVDIGDVFSLAYSSSLGTLFLGAQNASILWCDLSPNSASSGSEIKYERLPHVRYDRFFDSKGPGGSSNTPAQTKKTHSCLDSVRLVETKPDDIVRFAHNGFIYVMEVFDCHSPTAPHFVNNYASTYQSVLLSGGGDGSIKLWGISCSPRITLTELQTLENTASILAMTIQESYVYVGLSNSCVNVWDLVTNQLVRSFHFCSNNELTSDFQEQYPGQCDEILSLLLHNDCIFKASTKSGLVKFTLRSNPVPANLPKDVSNDSIVMSHEDDLYNSAFNTSSTSVLAMGKFSNSSGSSFLVSAGHQGLCLWDITNAGLNPKNENKVRPTKYNHGYTNNDLLTSLEGFISFKTISKNPTLYLEESRACAQFLSKLLVNLGASENKLIPVANGNPIVYSCFRANAPSVSTKKVPRVLWYAHYDVVEASSSDDWSTNPFILTAKDGNLYARGVSDNKGPALAAIYAVSELFQTKQLTCDIVFVLEGEEETGSVGFQRAITENKSFIGDVDWIMLSNSYWMDDEIPCLNYGLRGLINASLSVSSSKPDRHSGVDGGVSREPTMDLVQLLGQLRGPRNKINIDNFYDDCLPLMESEIKTYERIERIAAEKDIPNSDVPSLIAKWREPSLTIHKIEVSGPNNNTVIPQTAKASISLRIVPNQNLETIKKQLVSSLETAFKDLETDNKLKIDIFHEAEPWLGDPTNVAYKLLYKKIKENWGPNVPDPLFIREGGSIPSIRFLEKSFSAPAVQVPCGQASDNAHLKNEKLRILNLYKLRAILFDTFKELGDSHSISI</sequence>
<keyword evidence="3" id="KW-0479">Metal-binding</keyword>
<dbReference type="OrthoDB" id="7832001at2759"/>
<dbReference type="GO" id="GO:0061672">
    <property type="term" value="C:glutathione hydrolase complex"/>
    <property type="evidence" value="ECO:0007669"/>
    <property type="project" value="EnsemblFungi"/>
</dbReference>
<gene>
    <name evidence="6" type="ORF">PGUG_05551</name>
</gene>
<dbReference type="PANTHER" id="PTHR43270:SF8">
    <property type="entry name" value="DI- AND TRIPEPTIDASE DUG2-RELATED"/>
    <property type="match status" value="1"/>
</dbReference>
<evidence type="ECO:0000313" key="7">
    <source>
        <dbReference type="Proteomes" id="UP000001997"/>
    </source>
</evidence>
<evidence type="ECO:0000256" key="3">
    <source>
        <dbReference type="ARBA" id="ARBA00022723"/>
    </source>
</evidence>
<dbReference type="Pfam" id="PF07687">
    <property type="entry name" value="M20_dimer"/>
    <property type="match status" value="1"/>
</dbReference>
<evidence type="ECO:0000259" key="5">
    <source>
        <dbReference type="Pfam" id="PF07687"/>
    </source>
</evidence>
<keyword evidence="4" id="KW-0378">Hydrolase</keyword>
<dbReference type="STRING" id="294746.A5DQK0"/>
<proteinExistence type="inferred from homology"/>
<feature type="domain" description="Peptidase M20 dimerisation" evidence="5">
    <location>
        <begin position="678"/>
        <end position="826"/>
    </location>
</feature>
<dbReference type="EMBL" id="CH408161">
    <property type="protein sequence ID" value="EDK41453.2"/>
    <property type="molecule type" value="Genomic_DNA"/>
</dbReference>